<dbReference type="RefSeq" id="WP_094606999.1">
    <property type="nucleotide sequence ID" value="NZ_CP155573.1"/>
</dbReference>
<gene>
    <name evidence="2" type="ORF">SPSIL_048540</name>
</gene>
<protein>
    <recommendedName>
        <fullName evidence="1">Cobalamin adenosyltransferase-like domain-containing protein</fullName>
    </recommendedName>
</protein>
<reference evidence="2" key="1">
    <citation type="submission" date="2024-05" db="EMBL/GenBank/DDBJ databases">
        <title>Isolation and characterization of Sporomusa carbonis sp. nov., a carboxydotrophic hydrogenogen in the genus of Sporomusa isolated from a charcoal burning pile.</title>
        <authorList>
            <person name="Boeer T."/>
            <person name="Rosenbaum F."/>
            <person name="Eysell L."/>
            <person name="Mueller V."/>
            <person name="Daniel R."/>
            <person name="Poehlein A."/>
        </authorList>
    </citation>
    <scope>NUCLEOTIDE SEQUENCE [LARGE SCALE GENOMIC DNA]</scope>
    <source>
        <strain evidence="2">DSM 10669</strain>
    </source>
</reference>
<feature type="domain" description="Cobalamin adenosyltransferase-like" evidence="1">
    <location>
        <begin position="56"/>
        <end position="216"/>
    </location>
</feature>
<proteinExistence type="predicted"/>
<evidence type="ECO:0000259" key="1">
    <source>
        <dbReference type="Pfam" id="PF01923"/>
    </source>
</evidence>
<accession>A0ABZ3ISE9</accession>
<keyword evidence="3" id="KW-1185">Reference proteome</keyword>
<dbReference type="EMBL" id="CP155573">
    <property type="protein sequence ID" value="XFO68631.1"/>
    <property type="molecule type" value="Genomic_DNA"/>
</dbReference>
<evidence type="ECO:0000313" key="2">
    <source>
        <dbReference type="EMBL" id="XFO68631.1"/>
    </source>
</evidence>
<name>A0ABZ3ISE9_9FIRM</name>
<organism evidence="2 3">
    <name type="scientific">Sporomusa silvacetica DSM 10669</name>
    <dbReference type="NCBI Taxonomy" id="1123289"/>
    <lineage>
        <taxon>Bacteria</taxon>
        <taxon>Bacillati</taxon>
        <taxon>Bacillota</taxon>
        <taxon>Negativicutes</taxon>
        <taxon>Selenomonadales</taxon>
        <taxon>Sporomusaceae</taxon>
        <taxon>Sporomusa</taxon>
    </lineage>
</organism>
<dbReference type="Proteomes" id="UP000216752">
    <property type="component" value="Chromosome"/>
</dbReference>
<sequence>MKFITEMELRDLYRKEPFATYVLESDTKITPGARQFLGDRRVTLVQAQYSDDKNDKKSNTSKSNQAPGRESWCTLRLRGRMDCIESLFLLIAAELLRSGDAVLSEEVMALGKCFRNLKIAEREQLAPDKIQFWGWSAEEITARADNLEKYVDISEFHIGLENGKEIALLNYLRASLREIEPTILETYWNEEQQVCAREDLIDTVNLIINILCMMMWKGLGGKKWKR</sequence>
<dbReference type="InterPro" id="IPR016030">
    <property type="entry name" value="CblAdoTrfase-like"/>
</dbReference>
<dbReference type="Pfam" id="PF01923">
    <property type="entry name" value="Cob_adeno_trans"/>
    <property type="match status" value="1"/>
</dbReference>
<evidence type="ECO:0000313" key="3">
    <source>
        <dbReference type="Proteomes" id="UP000216752"/>
    </source>
</evidence>